<keyword evidence="3 6" id="KW-0812">Transmembrane</keyword>
<dbReference type="STRING" id="1219043.SCH01S_45_00450"/>
<comment type="subcellular location">
    <subcellularLocation>
        <location evidence="1">Cell membrane</location>
        <topology evidence="1">Multi-pass membrane protein</topology>
    </subcellularLocation>
</comment>
<evidence type="ECO:0000256" key="6">
    <source>
        <dbReference type="SAM" id="Phobius"/>
    </source>
</evidence>
<accession>A0A0E9MQZ2</accession>
<dbReference type="InterPro" id="IPR004513">
    <property type="entry name" value="FtsX"/>
</dbReference>
<dbReference type="PANTHER" id="PTHR47755:SF1">
    <property type="entry name" value="CELL DIVISION PROTEIN FTSX"/>
    <property type="match status" value="1"/>
</dbReference>
<evidence type="ECO:0000256" key="1">
    <source>
        <dbReference type="ARBA" id="ARBA00004651"/>
    </source>
</evidence>
<proteinExistence type="predicted"/>
<evidence type="ECO:0000313" key="9">
    <source>
        <dbReference type="Proteomes" id="UP000033202"/>
    </source>
</evidence>
<feature type="transmembrane region" description="Helical" evidence="6">
    <location>
        <begin position="166"/>
        <end position="187"/>
    </location>
</feature>
<evidence type="ECO:0000256" key="4">
    <source>
        <dbReference type="ARBA" id="ARBA00022989"/>
    </source>
</evidence>
<reference evidence="8 9" key="1">
    <citation type="submission" date="2015-04" db="EMBL/GenBank/DDBJ databases">
        <title>Whole genome shotgun sequence of Sphingomonas changbaiensis NBRC 104936.</title>
        <authorList>
            <person name="Katano-Makiyama Y."/>
            <person name="Hosoyama A."/>
            <person name="Hashimoto M."/>
            <person name="Noguchi M."/>
            <person name="Tsuchikane K."/>
            <person name="Ohji S."/>
            <person name="Yamazoe A."/>
            <person name="Ichikawa N."/>
            <person name="Kimura A."/>
            <person name="Fujita N."/>
        </authorList>
    </citation>
    <scope>NUCLEOTIDE SEQUENCE [LARGE SCALE GENOMIC DNA]</scope>
    <source>
        <strain evidence="8 9">NBRC 104936</strain>
    </source>
</reference>
<comment type="caution">
    <text evidence="8">The sequence shown here is derived from an EMBL/GenBank/DDBJ whole genome shotgun (WGS) entry which is preliminary data.</text>
</comment>
<evidence type="ECO:0000259" key="7">
    <source>
        <dbReference type="Pfam" id="PF02687"/>
    </source>
</evidence>
<protein>
    <submittedName>
        <fullName evidence="8">Putative cell division protein</fullName>
    </submittedName>
</protein>
<sequence>MNLPFAFTAADRRLLPEGRAAGPMPWVIAIMVFLTVLAAAAGLALAGSARALGDQIAGRVTIQIVEADRVARNAQAEAAVRAARALPGVATVHRIGDDEIARLLEPWLGPGGLELPVPALVDIDLGDPAALPRLKAAVAAVAPAARIDAHAQALAPLRDLVGSLRWLAGLLVLLMAIATAACVVLAARAALNTHRETIDVLHLLGATDIQIARLFQRRIALDALFGGGLGFAAGALVLILLAGRIGAVGSELVGSVRLEPAGWLALAAVPMAGALLATAAARLTLERALRRIL</sequence>
<feature type="domain" description="ABC3 transporter permease C-terminal" evidence="7">
    <location>
        <begin position="170"/>
        <end position="281"/>
    </location>
</feature>
<dbReference type="GO" id="GO:0051301">
    <property type="term" value="P:cell division"/>
    <property type="evidence" value="ECO:0007669"/>
    <property type="project" value="UniProtKB-KW"/>
</dbReference>
<dbReference type="Proteomes" id="UP000033202">
    <property type="component" value="Unassembled WGS sequence"/>
</dbReference>
<evidence type="ECO:0000256" key="3">
    <source>
        <dbReference type="ARBA" id="ARBA00022692"/>
    </source>
</evidence>
<keyword evidence="5 6" id="KW-0472">Membrane</keyword>
<keyword evidence="2" id="KW-1003">Cell membrane</keyword>
<dbReference type="Pfam" id="PF02687">
    <property type="entry name" value="FtsX"/>
    <property type="match status" value="1"/>
</dbReference>
<dbReference type="InterPro" id="IPR003838">
    <property type="entry name" value="ABC3_permease_C"/>
</dbReference>
<organism evidence="8 9">
    <name type="scientific">Sphingomonas changbaiensis NBRC 104936</name>
    <dbReference type="NCBI Taxonomy" id="1219043"/>
    <lineage>
        <taxon>Bacteria</taxon>
        <taxon>Pseudomonadati</taxon>
        <taxon>Pseudomonadota</taxon>
        <taxon>Alphaproteobacteria</taxon>
        <taxon>Sphingomonadales</taxon>
        <taxon>Sphingomonadaceae</taxon>
        <taxon>Sphingomonas</taxon>
    </lineage>
</organism>
<feature type="transmembrane region" description="Helical" evidence="6">
    <location>
        <begin position="26"/>
        <end position="46"/>
    </location>
</feature>
<dbReference type="AlphaFoldDB" id="A0A0E9MQZ2"/>
<dbReference type="OrthoDB" id="8478373at2"/>
<gene>
    <name evidence="8" type="ORF">SCH01S_45_00450</name>
</gene>
<dbReference type="RefSeq" id="WP_046349002.1">
    <property type="nucleotide sequence ID" value="NZ_BBWU01000045.1"/>
</dbReference>
<keyword evidence="4 6" id="KW-1133">Transmembrane helix</keyword>
<evidence type="ECO:0000313" key="8">
    <source>
        <dbReference type="EMBL" id="GAO40202.1"/>
    </source>
</evidence>
<keyword evidence="9" id="KW-1185">Reference proteome</keyword>
<dbReference type="EMBL" id="BBWU01000045">
    <property type="protein sequence ID" value="GAO40202.1"/>
    <property type="molecule type" value="Genomic_DNA"/>
</dbReference>
<evidence type="ECO:0000256" key="5">
    <source>
        <dbReference type="ARBA" id="ARBA00023136"/>
    </source>
</evidence>
<feature type="transmembrane region" description="Helical" evidence="6">
    <location>
        <begin position="263"/>
        <end position="285"/>
    </location>
</feature>
<evidence type="ECO:0000256" key="2">
    <source>
        <dbReference type="ARBA" id="ARBA00022475"/>
    </source>
</evidence>
<keyword evidence="8" id="KW-0132">Cell division</keyword>
<feature type="transmembrane region" description="Helical" evidence="6">
    <location>
        <begin position="219"/>
        <end position="243"/>
    </location>
</feature>
<name>A0A0E9MQZ2_9SPHN</name>
<dbReference type="PANTHER" id="PTHR47755">
    <property type="entry name" value="CELL DIVISION PROTEIN FTSX"/>
    <property type="match status" value="1"/>
</dbReference>
<dbReference type="GO" id="GO:0005886">
    <property type="term" value="C:plasma membrane"/>
    <property type="evidence" value="ECO:0007669"/>
    <property type="project" value="UniProtKB-SubCell"/>
</dbReference>
<dbReference type="GO" id="GO:0032153">
    <property type="term" value="C:cell division site"/>
    <property type="evidence" value="ECO:0007669"/>
    <property type="project" value="TreeGrafter"/>
</dbReference>
<keyword evidence="8" id="KW-0131">Cell cycle</keyword>